<proteinExistence type="predicted"/>
<dbReference type="RefSeq" id="WP_143011379.1">
    <property type="nucleotide sequence ID" value="NZ_FNBN01000002.1"/>
</dbReference>
<evidence type="ECO:0000313" key="1">
    <source>
        <dbReference type="EMBL" id="SDF46792.1"/>
    </source>
</evidence>
<evidence type="ECO:0000313" key="2">
    <source>
        <dbReference type="Proteomes" id="UP000199045"/>
    </source>
</evidence>
<dbReference type="AlphaFoldDB" id="A0A1G7LB60"/>
<dbReference type="STRING" id="104663.SAMN04488121_1028"/>
<reference evidence="1 2" key="1">
    <citation type="submission" date="2016-10" db="EMBL/GenBank/DDBJ databases">
        <authorList>
            <person name="de Groot N.N."/>
        </authorList>
    </citation>
    <scope>NUCLEOTIDE SEQUENCE [LARGE SCALE GENOMIC DNA]</scope>
    <source>
        <strain evidence="1 2">DSM 527</strain>
    </source>
</reference>
<dbReference type="Proteomes" id="UP000199045">
    <property type="component" value="Unassembled WGS sequence"/>
</dbReference>
<organism evidence="1 2">
    <name type="scientific">Chitinophaga filiformis</name>
    <name type="common">Myxococcus filiformis</name>
    <name type="synonym">Flexibacter filiformis</name>
    <dbReference type="NCBI Taxonomy" id="104663"/>
    <lineage>
        <taxon>Bacteria</taxon>
        <taxon>Pseudomonadati</taxon>
        <taxon>Bacteroidota</taxon>
        <taxon>Chitinophagia</taxon>
        <taxon>Chitinophagales</taxon>
        <taxon>Chitinophagaceae</taxon>
        <taxon>Chitinophaga</taxon>
    </lineage>
</organism>
<dbReference type="EMBL" id="FNBN01000002">
    <property type="protein sequence ID" value="SDF46792.1"/>
    <property type="molecule type" value="Genomic_DNA"/>
</dbReference>
<gene>
    <name evidence="1" type="ORF">SAMN04488121_1028</name>
</gene>
<dbReference type="OrthoDB" id="639280at2"/>
<protein>
    <submittedName>
        <fullName evidence="1">Uncharacterized protein</fullName>
    </submittedName>
</protein>
<name>A0A1G7LB60_CHIFI</name>
<sequence>MTGSKLLLGVFTVCLACNNQQAPAVNNDTVAVEKATSNPQAEGNGVDQEMMKRIDSTVGAIKNRVYATRTAYFLPNGINDTLKTMLSFEDDTALRMQYSTFEDGGAAVGTNDLYFDKVFGVIKETQSANGAFYECITFDGRYISFRRSIQDGSFKKLDVPVGAVDGLTGILLRMAHDLKQLYPDIKFDIPEISLKGDTRLKTIAAIPLYETPDTNAHKIRLLKDRSIVGFIRTNDTIGSFGNKQWIWYFVKSSTDSGWIVGHPDFVQELTDENAED</sequence>
<accession>A0A1G7LB60</accession>